<dbReference type="InterPro" id="IPR045864">
    <property type="entry name" value="aa-tRNA-synth_II/BPL/LPL"/>
</dbReference>
<dbReference type="GO" id="GO:0005739">
    <property type="term" value="C:mitochondrion"/>
    <property type="evidence" value="ECO:0007669"/>
    <property type="project" value="TreeGrafter"/>
</dbReference>
<dbReference type="FunFam" id="3.40.50.800:FF:000004">
    <property type="entry name" value="Glycine--tRNA ligase 2"/>
    <property type="match status" value="1"/>
</dbReference>
<feature type="domain" description="Anticodon-binding" evidence="1">
    <location>
        <begin position="243"/>
        <end position="330"/>
    </location>
</feature>
<dbReference type="PANTHER" id="PTHR10745">
    <property type="entry name" value="GLYCYL-TRNA SYNTHETASE/DNA POLYMERASE SUBUNIT GAMMA-2"/>
    <property type="match status" value="1"/>
</dbReference>
<evidence type="ECO:0000259" key="1">
    <source>
        <dbReference type="Pfam" id="PF03129"/>
    </source>
</evidence>
<gene>
    <name evidence="2" type="ORF">CTI12_AA563150</name>
</gene>
<dbReference type="PANTHER" id="PTHR10745:SF0">
    <property type="entry name" value="GLYCINE--TRNA LIGASE"/>
    <property type="match status" value="1"/>
</dbReference>
<dbReference type="EMBL" id="PKPP01013835">
    <property type="protein sequence ID" value="PWA40379.1"/>
    <property type="molecule type" value="Genomic_DNA"/>
</dbReference>
<dbReference type="InterPro" id="IPR027031">
    <property type="entry name" value="Gly-tRNA_synthase/POLG2"/>
</dbReference>
<proteinExistence type="predicted"/>
<dbReference type="STRING" id="35608.A0A2U1KUE0"/>
<dbReference type="Gene3D" id="3.40.50.800">
    <property type="entry name" value="Anticodon-binding domain"/>
    <property type="match status" value="1"/>
</dbReference>
<dbReference type="SUPFAM" id="SSF52954">
    <property type="entry name" value="Class II aaRS ABD-related"/>
    <property type="match status" value="1"/>
</dbReference>
<name>A0A2U1KUE0_ARTAN</name>
<dbReference type="AlphaFoldDB" id="A0A2U1KUE0"/>
<comment type="caution">
    <text evidence="2">The sequence shown here is derived from an EMBL/GenBank/DDBJ whole genome shotgun (WGS) entry which is preliminary data.</text>
</comment>
<dbReference type="PRINTS" id="PR01043">
    <property type="entry name" value="TRNASYNTHGLY"/>
</dbReference>
<dbReference type="InterPro" id="IPR004154">
    <property type="entry name" value="Anticodon-bd"/>
</dbReference>
<evidence type="ECO:0000313" key="2">
    <source>
        <dbReference type="EMBL" id="PWA40379.1"/>
    </source>
</evidence>
<dbReference type="OrthoDB" id="57698at2759"/>
<dbReference type="SUPFAM" id="SSF55681">
    <property type="entry name" value="Class II aaRS and biotin synthetases"/>
    <property type="match status" value="1"/>
</dbReference>
<dbReference type="GO" id="GO:0004820">
    <property type="term" value="F:glycine-tRNA ligase activity"/>
    <property type="evidence" value="ECO:0007669"/>
    <property type="project" value="TreeGrafter"/>
</dbReference>
<accession>A0A2U1KUE0</accession>
<dbReference type="Gene3D" id="3.30.930.10">
    <property type="entry name" value="Bira Bifunctional Protein, Domain 2"/>
    <property type="match status" value="2"/>
</dbReference>
<keyword evidence="3" id="KW-1185">Reference proteome</keyword>
<sequence length="353" mass="39353">MISGTAEISPSQKLLRLCEFTIAEIEHFVDPKDKSHPKFSTVSNLEFLMLPRAEQMTSQSAKRLCLDDVVAKIQRRGQHDCWDAEIETSCSWIECVGISDRSDFDLRAQLEKSGIALVAQEKYAEPKEVDKCVIRPNKKELGPAFKSHHKMVVEALKGVLGCLFRSSSGRGFVADSRGVVGLGFDLSWSLFLVSPFGHASRKFVTIKRSMVSIVMEKKLEHVQQNRDEAIKRFPFPPSSGPYKCAVFPLVKNKQYEDVAKRIIITLKEAGICLTRYTAGTSIKEKYAYADELGVPFAVTVDSETSVTIRERDSEDLIRVNVAEVAAVVKKLSNGDTTWADISQKYSAHTSGIL</sequence>
<dbReference type="InterPro" id="IPR036621">
    <property type="entry name" value="Anticodon-bd_dom_sf"/>
</dbReference>
<dbReference type="Pfam" id="PF03129">
    <property type="entry name" value="HGTP_anticodon"/>
    <property type="match status" value="1"/>
</dbReference>
<dbReference type="Proteomes" id="UP000245207">
    <property type="component" value="Unassembled WGS sequence"/>
</dbReference>
<protein>
    <recommendedName>
        <fullName evidence="1">Anticodon-binding domain-containing protein</fullName>
    </recommendedName>
</protein>
<dbReference type="GO" id="GO:0070150">
    <property type="term" value="P:mitochondrial glycyl-tRNA aminoacylation"/>
    <property type="evidence" value="ECO:0007669"/>
    <property type="project" value="TreeGrafter"/>
</dbReference>
<reference evidence="2 3" key="1">
    <citation type="journal article" date="2018" name="Mol. Plant">
        <title>The genome of Artemisia annua provides insight into the evolution of Asteraceae family and artemisinin biosynthesis.</title>
        <authorList>
            <person name="Shen Q."/>
            <person name="Zhang L."/>
            <person name="Liao Z."/>
            <person name="Wang S."/>
            <person name="Yan T."/>
            <person name="Shi P."/>
            <person name="Liu M."/>
            <person name="Fu X."/>
            <person name="Pan Q."/>
            <person name="Wang Y."/>
            <person name="Lv Z."/>
            <person name="Lu X."/>
            <person name="Zhang F."/>
            <person name="Jiang W."/>
            <person name="Ma Y."/>
            <person name="Chen M."/>
            <person name="Hao X."/>
            <person name="Li L."/>
            <person name="Tang Y."/>
            <person name="Lv G."/>
            <person name="Zhou Y."/>
            <person name="Sun X."/>
            <person name="Brodelius P.E."/>
            <person name="Rose J.K.C."/>
            <person name="Tang K."/>
        </authorList>
    </citation>
    <scope>NUCLEOTIDE SEQUENCE [LARGE SCALE GENOMIC DNA]</scope>
    <source>
        <strain evidence="3">cv. Huhao1</strain>
        <tissue evidence="2">Leaf</tissue>
    </source>
</reference>
<evidence type="ECO:0000313" key="3">
    <source>
        <dbReference type="Proteomes" id="UP000245207"/>
    </source>
</evidence>
<organism evidence="2 3">
    <name type="scientific">Artemisia annua</name>
    <name type="common">Sweet wormwood</name>
    <dbReference type="NCBI Taxonomy" id="35608"/>
    <lineage>
        <taxon>Eukaryota</taxon>
        <taxon>Viridiplantae</taxon>
        <taxon>Streptophyta</taxon>
        <taxon>Embryophyta</taxon>
        <taxon>Tracheophyta</taxon>
        <taxon>Spermatophyta</taxon>
        <taxon>Magnoliopsida</taxon>
        <taxon>eudicotyledons</taxon>
        <taxon>Gunneridae</taxon>
        <taxon>Pentapetalae</taxon>
        <taxon>asterids</taxon>
        <taxon>campanulids</taxon>
        <taxon>Asterales</taxon>
        <taxon>Asteraceae</taxon>
        <taxon>Asteroideae</taxon>
        <taxon>Anthemideae</taxon>
        <taxon>Artemisiinae</taxon>
        <taxon>Artemisia</taxon>
    </lineage>
</organism>